<dbReference type="InterPro" id="IPR050551">
    <property type="entry name" value="Fructan_Metab_Enzymes"/>
</dbReference>
<dbReference type="InterPro" id="IPR013148">
    <property type="entry name" value="Glyco_hydro_32_N"/>
</dbReference>
<dbReference type="SUPFAM" id="SSF49899">
    <property type="entry name" value="Concanavalin A-like lectins/glucanases"/>
    <property type="match status" value="1"/>
</dbReference>
<evidence type="ECO:0000256" key="2">
    <source>
        <dbReference type="ARBA" id="ARBA00022801"/>
    </source>
</evidence>
<dbReference type="InterPro" id="IPR013320">
    <property type="entry name" value="ConA-like_dom_sf"/>
</dbReference>
<reference evidence="7" key="1">
    <citation type="submission" date="2023-10" db="EMBL/GenBank/DDBJ databases">
        <title>Chromosome-level genome of the transformable northern wattle, Acacia crassicarpa.</title>
        <authorList>
            <person name="Massaro I."/>
            <person name="Sinha N.R."/>
            <person name="Poethig S."/>
            <person name="Leichty A.R."/>
        </authorList>
    </citation>
    <scope>NUCLEOTIDE SEQUENCE</scope>
    <source>
        <strain evidence="7">Acra3RX</strain>
        <tissue evidence="7">Leaf</tissue>
    </source>
</reference>
<dbReference type="Gene3D" id="2.60.120.560">
    <property type="entry name" value="Exo-inulinase, domain 1"/>
    <property type="match status" value="1"/>
</dbReference>
<gene>
    <name evidence="7" type="ORF">QN277_017770</name>
</gene>
<feature type="domain" description="Glycosyl hydrolase family 32 N-terminal" evidence="5">
    <location>
        <begin position="6"/>
        <end position="307"/>
    </location>
</feature>
<evidence type="ECO:0000256" key="4">
    <source>
        <dbReference type="RuleBase" id="RU362110"/>
    </source>
</evidence>
<evidence type="ECO:0000313" key="7">
    <source>
        <dbReference type="EMBL" id="KAK4274571.1"/>
    </source>
</evidence>
<evidence type="ECO:0000259" key="6">
    <source>
        <dbReference type="Pfam" id="PF08244"/>
    </source>
</evidence>
<keyword evidence="3 4" id="KW-0326">Glycosidase</keyword>
<dbReference type="GO" id="GO:0005975">
    <property type="term" value="P:carbohydrate metabolic process"/>
    <property type="evidence" value="ECO:0007669"/>
    <property type="project" value="InterPro"/>
</dbReference>
<evidence type="ECO:0000259" key="5">
    <source>
        <dbReference type="Pfam" id="PF00251"/>
    </source>
</evidence>
<dbReference type="Pfam" id="PF08244">
    <property type="entry name" value="Glyco_hydro_32C"/>
    <property type="match status" value="1"/>
</dbReference>
<evidence type="ECO:0000313" key="8">
    <source>
        <dbReference type="Proteomes" id="UP001293593"/>
    </source>
</evidence>
<dbReference type="GO" id="GO:0004553">
    <property type="term" value="F:hydrolase activity, hydrolyzing O-glycosyl compounds"/>
    <property type="evidence" value="ECO:0007669"/>
    <property type="project" value="InterPro"/>
</dbReference>
<sequence>MDRCTTKGVYHLFYQYNPYAATFGDRIVWAHSVSYDLINWIHLNIAIEPSQPSDINSCWSGSATLLPGEKPLILYTGLDHKKNQVQNLATPKNLSDPFLREWIKHPQNPIMTPPIGVELDNFRDPSTAWVGKDGKWRVIVGAQNGDEGKVILGQTEDFVNWTVDSNPFYLSENTGVIECPDFYPVSIEGTNGVDTSEENPNVRHVLKIGFLRNPHDFYFVGKYHSDQNSFIPDTGFTGTSLDLRYDYGKFYASKTFFDYAKNRRILWGWVNESDTIQDDIDKGWAGLQAIPRQVWLDKSGKRLVQWPVEEVEKLRKNPVSINGEKLISKSLLEVTGITASQADVEVLFELSEIKNAEEIDPTKVDPQILCSEEDASKSGTIGPFGLSALASEDKTEQTEIFFRIYKAPNRYVGLMCSDQSRSSLRKDLDKTTYGSFFDVDPKIRTISLRSLIDHSIIESFGEGGRVCITSRVYPSLAIHENAHLYVFNNGSQSVKVSKLNAWSMKKAEIGHQDTISCFQK</sequence>
<dbReference type="InterPro" id="IPR013189">
    <property type="entry name" value="Glyco_hydro_32_C"/>
</dbReference>
<dbReference type="InterPro" id="IPR023296">
    <property type="entry name" value="Glyco_hydro_beta-prop_sf"/>
</dbReference>
<dbReference type="Proteomes" id="UP001293593">
    <property type="component" value="Unassembled WGS sequence"/>
</dbReference>
<keyword evidence="8" id="KW-1185">Reference proteome</keyword>
<dbReference type="PANTHER" id="PTHR31953">
    <property type="entry name" value="BETA-FRUCTOFURANOSIDASE, INSOLUBLE ISOENZYME CWINV1-RELATED"/>
    <property type="match status" value="1"/>
</dbReference>
<comment type="similarity">
    <text evidence="1 4">Belongs to the glycosyl hydrolase 32 family.</text>
</comment>
<evidence type="ECO:0000256" key="1">
    <source>
        <dbReference type="ARBA" id="ARBA00009902"/>
    </source>
</evidence>
<dbReference type="EMBL" id="JAWXYG010000004">
    <property type="protein sequence ID" value="KAK4274571.1"/>
    <property type="molecule type" value="Genomic_DNA"/>
</dbReference>
<keyword evidence="2 4" id="KW-0378">Hydrolase</keyword>
<organism evidence="7 8">
    <name type="scientific">Acacia crassicarpa</name>
    <name type="common">northern wattle</name>
    <dbReference type="NCBI Taxonomy" id="499986"/>
    <lineage>
        <taxon>Eukaryota</taxon>
        <taxon>Viridiplantae</taxon>
        <taxon>Streptophyta</taxon>
        <taxon>Embryophyta</taxon>
        <taxon>Tracheophyta</taxon>
        <taxon>Spermatophyta</taxon>
        <taxon>Magnoliopsida</taxon>
        <taxon>eudicotyledons</taxon>
        <taxon>Gunneridae</taxon>
        <taxon>Pentapetalae</taxon>
        <taxon>rosids</taxon>
        <taxon>fabids</taxon>
        <taxon>Fabales</taxon>
        <taxon>Fabaceae</taxon>
        <taxon>Caesalpinioideae</taxon>
        <taxon>mimosoid clade</taxon>
        <taxon>Acacieae</taxon>
        <taxon>Acacia</taxon>
    </lineage>
</organism>
<feature type="domain" description="Glycosyl hydrolase family 32 C-terminal" evidence="6">
    <location>
        <begin position="310"/>
        <end position="503"/>
    </location>
</feature>
<protein>
    <submittedName>
        <fullName evidence="7">Uncharacterized protein</fullName>
    </submittedName>
</protein>
<dbReference type="Gene3D" id="2.115.10.20">
    <property type="entry name" value="Glycosyl hydrolase domain, family 43"/>
    <property type="match status" value="1"/>
</dbReference>
<dbReference type="AlphaFoldDB" id="A0AAE1MUG5"/>
<comment type="caution">
    <text evidence="7">The sequence shown here is derived from an EMBL/GenBank/DDBJ whole genome shotgun (WGS) entry which is preliminary data.</text>
</comment>
<dbReference type="CDD" id="cd18624">
    <property type="entry name" value="GH32_Fruct1-like"/>
    <property type="match status" value="1"/>
</dbReference>
<evidence type="ECO:0000256" key="3">
    <source>
        <dbReference type="ARBA" id="ARBA00023295"/>
    </source>
</evidence>
<proteinExistence type="inferred from homology"/>
<accession>A0AAE1MUG5</accession>
<dbReference type="Pfam" id="PF00251">
    <property type="entry name" value="Glyco_hydro_32N"/>
    <property type="match status" value="1"/>
</dbReference>
<dbReference type="SUPFAM" id="SSF75005">
    <property type="entry name" value="Arabinanase/levansucrase/invertase"/>
    <property type="match status" value="1"/>
</dbReference>
<name>A0AAE1MUG5_9FABA</name>
<dbReference type="FunFam" id="2.60.120.560:FF:000002">
    <property type="entry name" value="Beta-fructofuranosidase, insoluble isoenzyme CWINV1"/>
    <property type="match status" value="1"/>
</dbReference>
<dbReference type="SMART" id="SM00640">
    <property type="entry name" value="Glyco_32"/>
    <property type="match status" value="1"/>
</dbReference>
<dbReference type="InterPro" id="IPR001362">
    <property type="entry name" value="Glyco_hydro_32"/>
</dbReference>